<dbReference type="InterPro" id="IPR023298">
    <property type="entry name" value="ATPase_P-typ_TM_dom_sf"/>
</dbReference>
<dbReference type="PRINTS" id="PR00943">
    <property type="entry name" value="CUATPASE"/>
</dbReference>
<proteinExistence type="inferred from homology"/>
<dbReference type="Pfam" id="PF00702">
    <property type="entry name" value="Hydrolase"/>
    <property type="match status" value="1"/>
</dbReference>
<dbReference type="InterPro" id="IPR006121">
    <property type="entry name" value="HMA_dom"/>
</dbReference>
<evidence type="ECO:0000256" key="11">
    <source>
        <dbReference type="ARBA" id="ARBA00022967"/>
    </source>
</evidence>
<dbReference type="InterPro" id="IPR018303">
    <property type="entry name" value="ATPase_P-typ_P_site"/>
</dbReference>
<comment type="similarity">
    <text evidence="2 18">Belongs to the cation transport ATPase (P-type) (TC 3.A.3) family. Type IB subfamily.</text>
</comment>
<feature type="domain" description="HMA" evidence="19">
    <location>
        <begin position="1"/>
        <end position="58"/>
    </location>
</feature>
<keyword evidence="9" id="KW-0187">Copper transport</keyword>
<dbReference type="GO" id="GO:0140581">
    <property type="term" value="F:P-type monovalent copper transporter activity"/>
    <property type="evidence" value="ECO:0007669"/>
    <property type="project" value="UniProtKB-EC"/>
</dbReference>
<dbReference type="GO" id="GO:0016887">
    <property type="term" value="F:ATP hydrolysis activity"/>
    <property type="evidence" value="ECO:0007669"/>
    <property type="project" value="InterPro"/>
</dbReference>
<dbReference type="SFLD" id="SFLDS00003">
    <property type="entry name" value="Haloacid_Dehalogenase"/>
    <property type="match status" value="1"/>
</dbReference>
<evidence type="ECO:0000256" key="18">
    <source>
        <dbReference type="RuleBase" id="RU362081"/>
    </source>
</evidence>
<protein>
    <recommendedName>
        <fullName evidence="3">P-type Cu(+) transporter</fullName>
        <ecNumber evidence="3">7.2.2.8</ecNumber>
    </recommendedName>
    <alternativeName>
        <fullName evidence="16">Cu(+)-exporting ATPase</fullName>
    </alternativeName>
</protein>
<dbReference type="InterPro" id="IPR023299">
    <property type="entry name" value="ATPase_P-typ_cyto_dom_N"/>
</dbReference>
<dbReference type="SFLD" id="SFLDF00027">
    <property type="entry name" value="p-type_atpase"/>
    <property type="match status" value="1"/>
</dbReference>
<evidence type="ECO:0000256" key="5">
    <source>
        <dbReference type="ARBA" id="ARBA00022475"/>
    </source>
</evidence>
<accession>A0A1F7X851</accession>
<keyword evidence="5 18" id="KW-1003">Cell membrane</keyword>
<dbReference type="CDD" id="cd02094">
    <property type="entry name" value="P-type_ATPase_Cu-like"/>
    <property type="match status" value="1"/>
</dbReference>
<comment type="catalytic activity">
    <reaction evidence="17">
        <text>Cu(+)(in) + ATP + H2O = Cu(+)(out) + ADP + phosphate + H(+)</text>
        <dbReference type="Rhea" id="RHEA:25792"/>
        <dbReference type="ChEBI" id="CHEBI:15377"/>
        <dbReference type="ChEBI" id="CHEBI:15378"/>
        <dbReference type="ChEBI" id="CHEBI:30616"/>
        <dbReference type="ChEBI" id="CHEBI:43474"/>
        <dbReference type="ChEBI" id="CHEBI:49552"/>
        <dbReference type="ChEBI" id="CHEBI:456216"/>
        <dbReference type="EC" id="7.2.2.8"/>
    </reaction>
</comment>
<feature type="transmembrane region" description="Helical" evidence="18">
    <location>
        <begin position="204"/>
        <end position="222"/>
    </location>
</feature>
<keyword evidence="14" id="KW-0406">Ion transport</keyword>
<evidence type="ECO:0000256" key="8">
    <source>
        <dbReference type="ARBA" id="ARBA00022741"/>
    </source>
</evidence>
<dbReference type="FunFam" id="2.70.150.10:FF:000020">
    <property type="entry name" value="Copper-exporting P-type ATPase A"/>
    <property type="match status" value="1"/>
</dbReference>
<dbReference type="PROSITE" id="PS01229">
    <property type="entry name" value="COF_2"/>
    <property type="match status" value="1"/>
</dbReference>
<evidence type="ECO:0000256" key="6">
    <source>
        <dbReference type="ARBA" id="ARBA00022692"/>
    </source>
</evidence>
<dbReference type="FunFam" id="3.40.50.1000:FF:000144">
    <property type="entry name" value="copper-transporting ATPase 1 isoform X2"/>
    <property type="match status" value="1"/>
</dbReference>
<feature type="transmembrane region" description="Helical" evidence="18">
    <location>
        <begin position="130"/>
        <end position="152"/>
    </location>
</feature>
<feature type="transmembrane region" description="Helical" evidence="18">
    <location>
        <begin position="731"/>
        <end position="750"/>
    </location>
</feature>
<dbReference type="InterPro" id="IPR036412">
    <property type="entry name" value="HAD-like_sf"/>
</dbReference>
<dbReference type="GO" id="GO:0055070">
    <property type="term" value="P:copper ion homeostasis"/>
    <property type="evidence" value="ECO:0007669"/>
    <property type="project" value="TreeGrafter"/>
</dbReference>
<organism evidence="20 21">
    <name type="scientific">Candidatus Woesebacteria bacterium RBG_16_36_11</name>
    <dbReference type="NCBI Taxonomy" id="1802481"/>
    <lineage>
        <taxon>Bacteria</taxon>
        <taxon>Candidatus Woeseibacteriota</taxon>
    </lineage>
</organism>
<dbReference type="InterPro" id="IPR036163">
    <property type="entry name" value="HMA_dom_sf"/>
</dbReference>
<dbReference type="NCBIfam" id="TIGR01525">
    <property type="entry name" value="ATPase-IB_hvy"/>
    <property type="match status" value="1"/>
</dbReference>
<dbReference type="Gene3D" id="2.70.150.10">
    <property type="entry name" value="Calcium-transporting ATPase, cytoplasmic transduction domain A"/>
    <property type="match status" value="1"/>
</dbReference>
<keyword evidence="13" id="KW-0186">Copper</keyword>
<keyword evidence="10 18" id="KW-0067">ATP-binding</keyword>
<dbReference type="EC" id="7.2.2.8" evidence="3"/>
<keyword evidence="4" id="KW-0813">Transport</keyword>
<dbReference type="InterPro" id="IPR059000">
    <property type="entry name" value="ATPase_P-type_domA"/>
</dbReference>
<dbReference type="Gene3D" id="3.30.70.100">
    <property type="match status" value="1"/>
</dbReference>
<dbReference type="InterPro" id="IPR044492">
    <property type="entry name" value="P_typ_ATPase_HD_dom"/>
</dbReference>
<keyword evidence="11" id="KW-1278">Translocase</keyword>
<dbReference type="Proteomes" id="UP000178533">
    <property type="component" value="Unassembled WGS sequence"/>
</dbReference>
<keyword evidence="8 18" id="KW-0547">Nucleotide-binding</keyword>
<feature type="transmembrane region" description="Helical" evidence="18">
    <location>
        <begin position="173"/>
        <end position="192"/>
    </location>
</feature>
<comment type="subcellular location">
    <subcellularLocation>
        <location evidence="1">Cell membrane</location>
        <topology evidence="1">Multi-pass membrane protein</topology>
    </subcellularLocation>
</comment>
<dbReference type="Pfam" id="PF00403">
    <property type="entry name" value="HMA"/>
    <property type="match status" value="1"/>
</dbReference>
<dbReference type="InterPro" id="IPR023214">
    <property type="entry name" value="HAD_sf"/>
</dbReference>
<keyword evidence="12 18" id="KW-1133">Transmembrane helix</keyword>
<evidence type="ECO:0000256" key="12">
    <source>
        <dbReference type="ARBA" id="ARBA00022989"/>
    </source>
</evidence>
<evidence type="ECO:0000256" key="1">
    <source>
        <dbReference type="ARBA" id="ARBA00004651"/>
    </source>
</evidence>
<keyword evidence="6 18" id="KW-0812">Transmembrane</keyword>
<evidence type="ECO:0000256" key="10">
    <source>
        <dbReference type="ARBA" id="ARBA00022840"/>
    </source>
</evidence>
<dbReference type="Gene3D" id="3.40.1110.10">
    <property type="entry name" value="Calcium-transporting ATPase, cytoplasmic domain N"/>
    <property type="match status" value="1"/>
</dbReference>
<dbReference type="GO" id="GO:0005524">
    <property type="term" value="F:ATP binding"/>
    <property type="evidence" value="ECO:0007669"/>
    <property type="project" value="UniProtKB-UniRule"/>
</dbReference>
<evidence type="ECO:0000256" key="17">
    <source>
        <dbReference type="ARBA" id="ARBA00049289"/>
    </source>
</evidence>
<dbReference type="SUPFAM" id="SSF56784">
    <property type="entry name" value="HAD-like"/>
    <property type="match status" value="1"/>
</dbReference>
<dbReference type="PROSITE" id="PS00154">
    <property type="entry name" value="ATPASE_E1_E2"/>
    <property type="match status" value="1"/>
</dbReference>
<gene>
    <name evidence="20" type="ORF">A2W13_00135</name>
</gene>
<keyword evidence="7 18" id="KW-0479">Metal-binding</keyword>
<dbReference type="PANTHER" id="PTHR43520:SF8">
    <property type="entry name" value="P-TYPE CU(+) TRANSPORTER"/>
    <property type="match status" value="1"/>
</dbReference>
<comment type="caution">
    <text evidence="20">The sequence shown here is derived from an EMBL/GenBank/DDBJ whole genome shotgun (WGS) entry which is preliminary data.</text>
</comment>
<dbReference type="NCBIfam" id="TIGR01511">
    <property type="entry name" value="ATPase-IB1_Cu"/>
    <property type="match status" value="1"/>
</dbReference>
<reference evidence="20 21" key="1">
    <citation type="journal article" date="2016" name="Nat. Commun.">
        <title>Thousands of microbial genomes shed light on interconnected biogeochemical processes in an aquifer system.</title>
        <authorList>
            <person name="Anantharaman K."/>
            <person name="Brown C.T."/>
            <person name="Hug L.A."/>
            <person name="Sharon I."/>
            <person name="Castelle C.J."/>
            <person name="Probst A.J."/>
            <person name="Thomas B.C."/>
            <person name="Singh A."/>
            <person name="Wilkins M.J."/>
            <person name="Karaoz U."/>
            <person name="Brodie E.L."/>
            <person name="Williams K.H."/>
            <person name="Hubbard S.S."/>
            <person name="Banfield J.F."/>
        </authorList>
    </citation>
    <scope>NUCLEOTIDE SEQUENCE [LARGE SCALE GENOMIC DNA]</scope>
</reference>
<evidence type="ECO:0000313" key="20">
    <source>
        <dbReference type="EMBL" id="OGM10939.1"/>
    </source>
</evidence>
<dbReference type="PANTHER" id="PTHR43520">
    <property type="entry name" value="ATP7, ISOFORM B"/>
    <property type="match status" value="1"/>
</dbReference>
<dbReference type="AlphaFoldDB" id="A0A1F7X851"/>
<dbReference type="PROSITE" id="PS50846">
    <property type="entry name" value="HMA_2"/>
    <property type="match status" value="1"/>
</dbReference>
<dbReference type="EMBL" id="MGFT01000034">
    <property type="protein sequence ID" value="OGM10939.1"/>
    <property type="molecule type" value="Genomic_DNA"/>
</dbReference>
<evidence type="ECO:0000256" key="15">
    <source>
        <dbReference type="ARBA" id="ARBA00023136"/>
    </source>
</evidence>
<feature type="transmembrane region" description="Helical" evidence="18">
    <location>
        <begin position="703"/>
        <end position="725"/>
    </location>
</feature>
<dbReference type="SUPFAM" id="SSF55008">
    <property type="entry name" value="HMA, heavy metal-associated domain"/>
    <property type="match status" value="1"/>
</dbReference>
<name>A0A1F7X851_9BACT</name>
<dbReference type="GO" id="GO:0043682">
    <property type="term" value="F:P-type divalent copper transporter activity"/>
    <property type="evidence" value="ECO:0007669"/>
    <property type="project" value="TreeGrafter"/>
</dbReference>
<evidence type="ECO:0000256" key="3">
    <source>
        <dbReference type="ARBA" id="ARBA00012517"/>
    </source>
</evidence>
<dbReference type="NCBIfam" id="TIGR01494">
    <property type="entry name" value="ATPase_P-type"/>
    <property type="match status" value="1"/>
</dbReference>
<feature type="transmembrane region" description="Helical" evidence="18">
    <location>
        <begin position="98"/>
        <end position="118"/>
    </location>
</feature>
<dbReference type="CDD" id="cd00371">
    <property type="entry name" value="HMA"/>
    <property type="match status" value="1"/>
</dbReference>
<dbReference type="GO" id="GO:0005507">
    <property type="term" value="F:copper ion binding"/>
    <property type="evidence" value="ECO:0007669"/>
    <property type="project" value="TreeGrafter"/>
</dbReference>
<dbReference type="SUPFAM" id="SSF81653">
    <property type="entry name" value="Calcium ATPase, transduction domain A"/>
    <property type="match status" value="1"/>
</dbReference>
<evidence type="ECO:0000256" key="13">
    <source>
        <dbReference type="ARBA" id="ARBA00023008"/>
    </source>
</evidence>
<evidence type="ECO:0000256" key="2">
    <source>
        <dbReference type="ARBA" id="ARBA00006024"/>
    </source>
</evidence>
<dbReference type="STRING" id="1802481.A2W13_00135"/>
<dbReference type="SFLD" id="SFLDG00002">
    <property type="entry name" value="C1.7:_P-type_atpase_like"/>
    <property type="match status" value="1"/>
</dbReference>
<dbReference type="SUPFAM" id="SSF81665">
    <property type="entry name" value="Calcium ATPase, transmembrane domain M"/>
    <property type="match status" value="1"/>
</dbReference>
<evidence type="ECO:0000256" key="16">
    <source>
        <dbReference type="ARBA" id="ARBA00033239"/>
    </source>
</evidence>
<feature type="transmembrane region" description="Helical" evidence="18">
    <location>
        <begin position="356"/>
        <end position="382"/>
    </location>
</feature>
<dbReference type="Gene3D" id="3.40.50.1000">
    <property type="entry name" value="HAD superfamily/HAD-like"/>
    <property type="match status" value="1"/>
</dbReference>
<evidence type="ECO:0000256" key="14">
    <source>
        <dbReference type="ARBA" id="ARBA00023065"/>
    </source>
</evidence>
<keyword evidence="15 18" id="KW-0472">Membrane</keyword>
<evidence type="ECO:0000259" key="19">
    <source>
        <dbReference type="PROSITE" id="PS50846"/>
    </source>
</evidence>
<dbReference type="GO" id="GO:0005886">
    <property type="term" value="C:plasma membrane"/>
    <property type="evidence" value="ECO:0007669"/>
    <property type="project" value="UniProtKB-SubCell"/>
</dbReference>
<dbReference type="PRINTS" id="PR00119">
    <property type="entry name" value="CATATPASE"/>
</dbReference>
<evidence type="ECO:0000256" key="4">
    <source>
        <dbReference type="ARBA" id="ARBA00022448"/>
    </source>
</evidence>
<evidence type="ECO:0000256" key="7">
    <source>
        <dbReference type="ARBA" id="ARBA00022723"/>
    </source>
</evidence>
<sequence length="757" mass="82058">MHCASCASTIKHKIEKLDGVKDVAVNYGTETARVVFNPNIITPSTMNNEIDKYGYHLVQQMNSLNNENPQLNHHHMEVSSDKAVKEQKIMELNNLKRNVQTVIPFMVISVITMIWEIGAKTLNLWPEMPVILSSFLFYLLPLFATYTMFVIGKPYIKGLITFLKHGAANMDTLVGLGTLVAFIYSFILSAFQNLLNPFLNTQQTYYDVVIVVIGFITLGKFLEARSKLKTGEALEKLIGLQVKTALVIRNGQESEIPIEEVVVGDLIRVKPGQKIPVDAEIVEGASSIDESMITGESIPVDKVVGDLVIGSTINKQGTLLIKAKKVGMDTMLSQIINMVAEAQGSKAPIEKTVDKIASIFVPAVLVLAIAVLILWMTIGVLFMPFSQALVLGIVSFVSILVIACPCAMGLATPTAVIVGVGKAAQNGILIKNAESLEKVNSIKYVIMDKTGTITKGFPQVTDIIPANYLQSDEILRILASLEKNSEHPIAQAILNKAENENLSLNKVDNFSAIEGKGLKGKIGDNQYFAGNLSLARDLKIKINSKIVDDFTSKGKTPVLLMTQKEILGYIAIADTIKKESKQVVDWLHQLGLKVVMLTGDNKKTARYIGDLVGIDNVVAEVLPANKAQEIKKLQKRGYKVAMVGDGINDAPALATADVGIAMGTGTDVAIESAGMTLLGGNISKLPKSIKLAKATMRTIKENLFWAFFYNVISIPVAAGILYPFFGISLNPAIAGGAMAFSSVSVVLNALRLKTVKL</sequence>
<evidence type="ECO:0000313" key="21">
    <source>
        <dbReference type="Proteomes" id="UP000178533"/>
    </source>
</evidence>
<dbReference type="Pfam" id="PF00122">
    <property type="entry name" value="E1-E2_ATPase"/>
    <property type="match status" value="1"/>
</dbReference>
<dbReference type="InterPro" id="IPR008250">
    <property type="entry name" value="ATPase_P-typ_transduc_dom_A_sf"/>
</dbReference>
<dbReference type="InterPro" id="IPR001757">
    <property type="entry name" value="P_typ_ATPase"/>
</dbReference>
<dbReference type="InterPro" id="IPR027256">
    <property type="entry name" value="P-typ_ATPase_IB"/>
</dbReference>
<evidence type="ECO:0000256" key="9">
    <source>
        <dbReference type="ARBA" id="ARBA00022796"/>
    </source>
</evidence>
<feature type="transmembrane region" description="Helical" evidence="18">
    <location>
        <begin position="388"/>
        <end position="421"/>
    </location>
</feature>